<accession>A0ABW2N9J4</accession>
<protein>
    <submittedName>
        <fullName evidence="2">Uncharacterized protein</fullName>
    </submittedName>
</protein>
<comment type="caution">
    <text evidence="2">The sequence shown here is derived from an EMBL/GenBank/DDBJ whole genome shotgun (WGS) entry which is preliminary data.</text>
</comment>
<feature type="compositionally biased region" description="Low complexity" evidence="1">
    <location>
        <begin position="225"/>
        <end position="244"/>
    </location>
</feature>
<evidence type="ECO:0000313" key="2">
    <source>
        <dbReference type="EMBL" id="MFC7363967.1"/>
    </source>
</evidence>
<proteinExistence type="predicted"/>
<keyword evidence="3" id="KW-1185">Reference proteome</keyword>
<organism evidence="2 3">
    <name type="scientific">Bhargavaea changchunensis</name>
    <dbReference type="NCBI Taxonomy" id="2134037"/>
    <lineage>
        <taxon>Bacteria</taxon>
        <taxon>Bacillati</taxon>
        <taxon>Bacillota</taxon>
        <taxon>Bacilli</taxon>
        <taxon>Bacillales</taxon>
        <taxon>Caryophanaceae</taxon>
        <taxon>Bhargavaea</taxon>
    </lineage>
</organism>
<dbReference type="Proteomes" id="UP001596483">
    <property type="component" value="Unassembled WGS sequence"/>
</dbReference>
<name>A0ABW2N9J4_9BACL</name>
<gene>
    <name evidence="2" type="ORF">ACFQQH_02170</name>
</gene>
<dbReference type="EMBL" id="JBHTCT010000005">
    <property type="protein sequence ID" value="MFC7363967.1"/>
    <property type="molecule type" value="Genomic_DNA"/>
</dbReference>
<reference evidence="3" key="1">
    <citation type="journal article" date="2019" name="Int. J. Syst. Evol. Microbiol.">
        <title>The Global Catalogue of Microorganisms (GCM) 10K type strain sequencing project: providing services to taxonomists for standard genome sequencing and annotation.</title>
        <authorList>
            <consortium name="The Broad Institute Genomics Platform"/>
            <consortium name="The Broad Institute Genome Sequencing Center for Infectious Disease"/>
            <person name="Wu L."/>
            <person name="Ma J."/>
        </authorList>
    </citation>
    <scope>NUCLEOTIDE SEQUENCE [LARGE SCALE GENOMIC DNA]</scope>
    <source>
        <strain evidence="3">JCM 4738</strain>
    </source>
</reference>
<feature type="compositionally biased region" description="Basic and acidic residues" evidence="1">
    <location>
        <begin position="140"/>
        <end position="156"/>
    </location>
</feature>
<sequence>MSDKFYKRLLLVIAVCLLVIAGSGLMRANAGQDAGAMLENWFNGKRSQSVNEIDAAIKTEKNRLMGELQAELNQSIGGAAKEIEDFTNAEKARRVQALRDYAASLMAGIGQGSADWDKQEYLDEVEKEVQKAIKEIDKAADKAKKMAEKNQPKKIDSAPQPAPANQPDQQTVPENPAESAQPETGAPAKKTEKAPEQPAPPATTEPAENTQPTETSQPTTPAPEAPSADSSAQDASPADESGAE</sequence>
<evidence type="ECO:0000313" key="3">
    <source>
        <dbReference type="Proteomes" id="UP001596483"/>
    </source>
</evidence>
<feature type="region of interest" description="Disordered" evidence="1">
    <location>
        <begin position="140"/>
        <end position="244"/>
    </location>
</feature>
<dbReference type="RefSeq" id="WP_157293710.1">
    <property type="nucleotide sequence ID" value="NZ_JBHTCT010000005.1"/>
</dbReference>
<evidence type="ECO:0000256" key="1">
    <source>
        <dbReference type="SAM" id="MobiDB-lite"/>
    </source>
</evidence>
<feature type="compositionally biased region" description="Low complexity" evidence="1">
    <location>
        <begin position="204"/>
        <end position="219"/>
    </location>
</feature>